<proteinExistence type="predicted"/>
<gene>
    <name evidence="2" type="ORF">QUW46_07880</name>
</gene>
<sequence>MDNNAIAYLEKQAMDYHIDVEWTDDLNSFTPPACSVLTRKILMNRKWHKPISIAFQLAHEMSHIINGDDSDFVFYNASFTGKQSVEYKANIGAVKLLVPYYYKDIEKENVNIYGFINHFDVPSFLTNIVREQTKEYYV</sequence>
<keyword evidence="3" id="KW-1185">Reference proteome</keyword>
<reference evidence="2 3" key="3">
    <citation type="submission" date="2023-06" db="EMBL/GenBank/DDBJ databases">
        <authorList>
            <person name="Zeman M."/>
            <person name="Kubasova T."/>
            <person name="Jahodarova E."/>
            <person name="Nykrynova M."/>
            <person name="Rychlik I."/>
        </authorList>
    </citation>
    <scope>NUCLEOTIDE SEQUENCE [LARGE SCALE GENOMIC DNA]</scope>
    <source>
        <strain evidence="2 3">105_WCHN</strain>
    </source>
</reference>
<name>A0ABT7VP28_9LACO</name>
<accession>A0ABT7VP28</accession>
<evidence type="ECO:0000313" key="3">
    <source>
        <dbReference type="Proteomes" id="UP001529423"/>
    </source>
</evidence>
<feature type="domain" description="IrrE N-terminal-like" evidence="1">
    <location>
        <begin position="25"/>
        <end position="100"/>
    </location>
</feature>
<reference evidence="2 3" key="2">
    <citation type="submission" date="2023-06" db="EMBL/GenBank/DDBJ databases">
        <title>Identification and characterization of horizontal gene transfer across gut microbiota members of farm animals based on homology search.</title>
        <authorList>
            <person name="Schwarzerova J."/>
            <person name="Nykrynova M."/>
            <person name="Jureckova K."/>
            <person name="Cejkova D."/>
            <person name="Rychlik I."/>
        </authorList>
    </citation>
    <scope>NUCLEOTIDE SEQUENCE [LARGE SCALE GENOMIC DNA]</scope>
    <source>
        <strain evidence="2 3">105_WCHN</strain>
    </source>
</reference>
<comment type="caution">
    <text evidence="2">The sequence shown here is derived from an EMBL/GenBank/DDBJ whole genome shotgun (WGS) entry which is preliminary data.</text>
</comment>
<dbReference type="InterPro" id="IPR010359">
    <property type="entry name" value="IrrE_HExxH"/>
</dbReference>
<evidence type="ECO:0000259" key="1">
    <source>
        <dbReference type="Pfam" id="PF06114"/>
    </source>
</evidence>
<organism evidence="2 3">
    <name type="scientific">Limosilactobacillus panis</name>
    <dbReference type="NCBI Taxonomy" id="47493"/>
    <lineage>
        <taxon>Bacteria</taxon>
        <taxon>Bacillati</taxon>
        <taxon>Bacillota</taxon>
        <taxon>Bacilli</taxon>
        <taxon>Lactobacillales</taxon>
        <taxon>Lactobacillaceae</taxon>
        <taxon>Limosilactobacillus</taxon>
    </lineage>
</organism>
<protein>
    <submittedName>
        <fullName evidence="2">ImmA/IrrE family metallo-endopeptidase</fullName>
    </submittedName>
</protein>
<dbReference type="EMBL" id="JAUDEO010000051">
    <property type="protein sequence ID" value="MDM8334485.1"/>
    <property type="molecule type" value="Genomic_DNA"/>
</dbReference>
<reference evidence="3" key="1">
    <citation type="submission" date="2023-06" db="EMBL/GenBank/DDBJ databases">
        <title>Identification and characterization of horizontal gene transfer across gut microbiota members of farm animals based on homology search.</title>
        <authorList>
            <person name="Zeman M."/>
            <person name="Kubasova T."/>
            <person name="Jahodarova E."/>
            <person name="Nykrynova M."/>
            <person name="Rychlik I."/>
        </authorList>
    </citation>
    <scope>NUCLEOTIDE SEQUENCE [LARGE SCALE GENOMIC DNA]</scope>
    <source>
        <strain evidence="3">105_WCHN</strain>
    </source>
</reference>
<dbReference type="Pfam" id="PF06114">
    <property type="entry name" value="Peptidase_M78"/>
    <property type="match status" value="1"/>
</dbReference>
<evidence type="ECO:0000313" key="2">
    <source>
        <dbReference type="EMBL" id="MDM8334485.1"/>
    </source>
</evidence>
<dbReference type="RefSeq" id="WP_289561041.1">
    <property type="nucleotide sequence ID" value="NZ_JAUDEO010000051.1"/>
</dbReference>
<dbReference type="Proteomes" id="UP001529423">
    <property type="component" value="Unassembled WGS sequence"/>
</dbReference>